<dbReference type="InterPro" id="IPR011698">
    <property type="entry name" value="GATase_3"/>
</dbReference>
<keyword evidence="2" id="KW-0436">Ligase</keyword>
<dbReference type="GO" id="GO:0042242">
    <property type="term" value="F:cobyrinic acid a,c-diamide synthase activity"/>
    <property type="evidence" value="ECO:0007669"/>
    <property type="project" value="InterPro"/>
</dbReference>
<accession>A0A0W8F7E8</accession>
<dbReference type="CDD" id="cd05388">
    <property type="entry name" value="CobB_N"/>
    <property type="match status" value="1"/>
</dbReference>
<comment type="cofactor">
    <cofactor evidence="1">
        <name>Mg(2+)</name>
        <dbReference type="ChEBI" id="CHEBI:18420"/>
    </cofactor>
</comment>
<dbReference type="InterPro" id="IPR029062">
    <property type="entry name" value="Class_I_gatase-like"/>
</dbReference>
<evidence type="ECO:0000259" key="8">
    <source>
        <dbReference type="Pfam" id="PF07685"/>
    </source>
</evidence>
<dbReference type="PANTHER" id="PTHR43873:SF1">
    <property type="entry name" value="COBYRINATE A,C-DIAMIDE SYNTHASE"/>
    <property type="match status" value="1"/>
</dbReference>
<dbReference type="NCBIfam" id="NF033195">
    <property type="entry name" value="F430_CfbB"/>
    <property type="match status" value="1"/>
</dbReference>
<keyword evidence="3" id="KW-0547">Nucleotide-binding</keyword>
<feature type="domain" description="CobQ/CobB/MinD/ParA nucleotide binding" evidence="7">
    <location>
        <begin position="12"/>
        <end position="191"/>
    </location>
</feature>
<dbReference type="PANTHER" id="PTHR43873">
    <property type="entry name" value="COBYRINATE A,C-DIAMIDE SYNTHASE"/>
    <property type="match status" value="1"/>
</dbReference>
<dbReference type="Gene3D" id="3.40.50.300">
    <property type="entry name" value="P-loop containing nucleotide triphosphate hydrolases"/>
    <property type="match status" value="1"/>
</dbReference>
<evidence type="ECO:0000256" key="2">
    <source>
        <dbReference type="ARBA" id="ARBA00022598"/>
    </source>
</evidence>
<dbReference type="InterPro" id="IPR027417">
    <property type="entry name" value="P-loop_NTPase"/>
</dbReference>
<feature type="domain" description="CobB/CobQ-like glutamine amidotransferase" evidence="8">
    <location>
        <begin position="260"/>
        <end position="449"/>
    </location>
</feature>
<dbReference type="HAMAP" id="MF_00027">
    <property type="entry name" value="CobB_CbiA"/>
    <property type="match status" value="1"/>
</dbReference>
<dbReference type="SUPFAM" id="SSF52317">
    <property type="entry name" value="Class I glutamine amidotransferase-like"/>
    <property type="match status" value="1"/>
</dbReference>
<dbReference type="CDD" id="cd03130">
    <property type="entry name" value="GATase1_CobB"/>
    <property type="match status" value="1"/>
</dbReference>
<evidence type="ECO:0000259" key="7">
    <source>
        <dbReference type="Pfam" id="PF01656"/>
    </source>
</evidence>
<dbReference type="InterPro" id="IPR004484">
    <property type="entry name" value="CbiA/CobB_synth"/>
</dbReference>
<dbReference type="AlphaFoldDB" id="A0A0W8F7E8"/>
<evidence type="ECO:0000256" key="3">
    <source>
        <dbReference type="ARBA" id="ARBA00022741"/>
    </source>
</evidence>
<keyword evidence="6" id="KW-0315">Glutamine amidotransferase</keyword>
<evidence type="ECO:0000313" key="9">
    <source>
        <dbReference type="EMBL" id="KUG16498.1"/>
    </source>
</evidence>
<evidence type="ECO:0000256" key="4">
    <source>
        <dbReference type="ARBA" id="ARBA00022840"/>
    </source>
</evidence>
<dbReference type="NCBIfam" id="NF002204">
    <property type="entry name" value="PRK01077.1"/>
    <property type="match status" value="1"/>
</dbReference>
<dbReference type="SUPFAM" id="SSF52540">
    <property type="entry name" value="P-loop containing nucleoside triphosphate hydrolases"/>
    <property type="match status" value="1"/>
</dbReference>
<dbReference type="PROSITE" id="PS51274">
    <property type="entry name" value="GATASE_COBBQ"/>
    <property type="match status" value="1"/>
</dbReference>
<dbReference type="InterPro" id="IPR002586">
    <property type="entry name" value="CobQ/CobB/MinD/ParA_Nub-bd_dom"/>
</dbReference>
<keyword evidence="4" id="KW-0067">ATP-binding</keyword>
<evidence type="ECO:0000256" key="5">
    <source>
        <dbReference type="ARBA" id="ARBA00022842"/>
    </source>
</evidence>
<keyword evidence="5" id="KW-0460">Magnesium</keyword>
<reference evidence="9" key="1">
    <citation type="journal article" date="2015" name="Proc. Natl. Acad. Sci. U.S.A.">
        <title>Networks of energetic and metabolic interactions define dynamics in microbial communities.</title>
        <authorList>
            <person name="Embree M."/>
            <person name="Liu J.K."/>
            <person name="Al-Bassam M.M."/>
            <person name="Zengler K."/>
        </authorList>
    </citation>
    <scope>NUCLEOTIDE SEQUENCE</scope>
</reference>
<dbReference type="EMBL" id="LNQE01001494">
    <property type="protein sequence ID" value="KUG16498.1"/>
    <property type="molecule type" value="Genomic_DNA"/>
</dbReference>
<gene>
    <name evidence="9" type="ORF">ASZ90_013830</name>
</gene>
<organism evidence="9">
    <name type="scientific">hydrocarbon metagenome</name>
    <dbReference type="NCBI Taxonomy" id="938273"/>
    <lineage>
        <taxon>unclassified sequences</taxon>
        <taxon>metagenomes</taxon>
        <taxon>ecological metagenomes</taxon>
    </lineage>
</organism>
<comment type="caution">
    <text evidence="9">The sequence shown here is derived from an EMBL/GenBank/DDBJ whole genome shotgun (WGS) entry which is preliminary data.</text>
</comment>
<evidence type="ECO:0000256" key="1">
    <source>
        <dbReference type="ARBA" id="ARBA00001946"/>
    </source>
</evidence>
<dbReference type="Pfam" id="PF07685">
    <property type="entry name" value="GATase_3"/>
    <property type="match status" value="1"/>
</dbReference>
<dbReference type="Pfam" id="PF01656">
    <property type="entry name" value="CbiA"/>
    <property type="match status" value="1"/>
</dbReference>
<evidence type="ECO:0000256" key="6">
    <source>
        <dbReference type="ARBA" id="ARBA00022962"/>
    </source>
</evidence>
<proteinExistence type="inferred from homology"/>
<dbReference type="Gene3D" id="3.40.50.880">
    <property type="match status" value="1"/>
</dbReference>
<protein>
    <submittedName>
        <fullName evidence="9">Cobyrinic acid a,c-diamide synthase</fullName>
    </submittedName>
</protein>
<name>A0A0W8F7E8_9ZZZZ</name>
<sequence length="466" mass="51829">MGIKMRADCPRILLAGDRSSSGKTTIVAGLLSALRGRNLKVQPFKVAMDYIDPSYHTWITGRSCRNLDGYLMNEAAVREIYAHAAQGADVAVIEGVRGLYEGYEGDLGSTAQIAKMLRVPVIFVVDARSITRSCAALVKGYMDYDPAVQFRGVILNKVGSARHADKATREIERYAKVEVVGTIRRNEDMHLAMRHLGLVPVMEGKTRHEGFKERVDRIRQIVEEGLDLDRIREIAREAEPLPEVEPDLYLKNDSGKDLSIGVAQDEAFNFYYRDNLELMELAGARIVPFSPVHDASLPEVDGIYIGGGYPEIYARELSENQSFKSSIQKAHEKDIPIFGECGGLMYLGREIEWDGERREMAGLIPGKARRGARRTVSYVHGHLAQASPLGRAGEYIMGHEFHHSEMLIDPKARVEYAIRLERGTGIADGLDGIHIGNLVASYSHIHSASFRGFPASFLSACRDKRQ</sequence>
<dbReference type="GO" id="GO:0005524">
    <property type="term" value="F:ATP binding"/>
    <property type="evidence" value="ECO:0007669"/>
    <property type="project" value="UniProtKB-KW"/>
</dbReference>
<dbReference type="NCBIfam" id="TIGR00379">
    <property type="entry name" value="cobB"/>
    <property type="match status" value="1"/>
</dbReference>